<evidence type="ECO:0000313" key="3">
    <source>
        <dbReference type="Proteomes" id="UP001302349"/>
    </source>
</evidence>
<reference evidence="2 3" key="1">
    <citation type="journal article" date="2023" name="Microbiol. Resour. Announc.">
        <title>Complete Genome Sequence of Imperialibacter roseus strain P4T.</title>
        <authorList>
            <person name="Tizabi D.R."/>
            <person name="Bachvaroff T."/>
            <person name="Hill R.T."/>
        </authorList>
    </citation>
    <scope>NUCLEOTIDE SEQUENCE [LARGE SCALE GENOMIC DNA]</scope>
    <source>
        <strain evidence="2 3">P4T</strain>
    </source>
</reference>
<keyword evidence="1" id="KW-0175">Coiled coil</keyword>
<proteinExistence type="predicted"/>
<gene>
    <name evidence="2" type="ORF">RT717_00160</name>
</gene>
<sequence>MKNEDKIIELLMEYISRTDKMEKEFKEGMESFNKEMVSLRRDFNQTNSRQEELMQEIFKLSKRVGKLEDES</sequence>
<feature type="coiled-coil region" evidence="1">
    <location>
        <begin position="36"/>
        <end position="70"/>
    </location>
</feature>
<organism evidence="2 3">
    <name type="scientific">Imperialibacter roseus</name>
    <dbReference type="NCBI Taxonomy" id="1324217"/>
    <lineage>
        <taxon>Bacteria</taxon>
        <taxon>Pseudomonadati</taxon>
        <taxon>Bacteroidota</taxon>
        <taxon>Cytophagia</taxon>
        <taxon>Cytophagales</taxon>
        <taxon>Flammeovirgaceae</taxon>
        <taxon>Imperialibacter</taxon>
    </lineage>
</organism>
<protein>
    <submittedName>
        <fullName evidence="2">Uncharacterized protein</fullName>
    </submittedName>
</protein>
<dbReference type="EMBL" id="CP136051">
    <property type="protein sequence ID" value="WOK07033.1"/>
    <property type="molecule type" value="Genomic_DNA"/>
</dbReference>
<dbReference type="Proteomes" id="UP001302349">
    <property type="component" value="Chromosome"/>
</dbReference>
<accession>A0ABZ0IPS6</accession>
<evidence type="ECO:0000313" key="2">
    <source>
        <dbReference type="EMBL" id="WOK07033.1"/>
    </source>
</evidence>
<keyword evidence="3" id="KW-1185">Reference proteome</keyword>
<evidence type="ECO:0000256" key="1">
    <source>
        <dbReference type="SAM" id="Coils"/>
    </source>
</evidence>
<dbReference type="RefSeq" id="WP_317489722.1">
    <property type="nucleotide sequence ID" value="NZ_CP136051.1"/>
</dbReference>
<name>A0ABZ0IPS6_9BACT</name>